<keyword evidence="3" id="KW-0808">Transferase</keyword>
<keyword evidence="1" id="KW-0472">Membrane</keyword>
<accession>A0A2W5D868</accession>
<dbReference type="CDD" id="cd07990">
    <property type="entry name" value="LPLAT_LCLAT1-like"/>
    <property type="match status" value="1"/>
</dbReference>
<proteinExistence type="predicted"/>
<sequence>MVDSTPCPALPANPSVRPLRLLPPALLGVLSGLLLGLNTVLTFSLMLPPALVKRVLPAARRPCDRLLNGLATGWVEINSRWLAGSQPVPWQVEGTDELNPRGWYLVLPNHRSWVDILVLQRVFQHRIPFLKFFLKQELIWVPVIGLAWWALDFPFMKRGNTRGARAADLATTRQACEKFRFVPTSVINFVEGTRFTAAKQAEQNSPYRHLLKPKVGALGIALATMGEQFEALLDVTLIYPDGTPSFWDLMTGRNGRVQVLVQRREIPADLVGGDPGSDKALRARIATWIEGVWTEKDALIAQRLGERSASGVNGG</sequence>
<name>A0A2W5D868_9BURK</name>
<keyword evidence="1" id="KW-0812">Transmembrane</keyword>
<evidence type="ECO:0000256" key="1">
    <source>
        <dbReference type="SAM" id="Phobius"/>
    </source>
</evidence>
<dbReference type="GO" id="GO:0016746">
    <property type="term" value="F:acyltransferase activity"/>
    <property type="evidence" value="ECO:0007669"/>
    <property type="project" value="UniProtKB-KW"/>
</dbReference>
<dbReference type="Proteomes" id="UP000249633">
    <property type="component" value="Unassembled WGS sequence"/>
</dbReference>
<keyword evidence="3" id="KW-0012">Acyltransferase</keyword>
<feature type="domain" description="Phospholipid/glycerol acyltransferase" evidence="2">
    <location>
        <begin position="104"/>
        <end position="240"/>
    </location>
</feature>
<dbReference type="InterPro" id="IPR002123">
    <property type="entry name" value="Plipid/glycerol_acylTrfase"/>
</dbReference>
<dbReference type="PANTHER" id="PTHR10983">
    <property type="entry name" value="1-ACYLGLYCEROL-3-PHOSPHATE ACYLTRANSFERASE-RELATED"/>
    <property type="match status" value="1"/>
</dbReference>
<comment type="caution">
    <text evidence="3">The sequence shown here is derived from an EMBL/GenBank/DDBJ whole genome shotgun (WGS) entry which is preliminary data.</text>
</comment>
<dbReference type="NCBIfam" id="NF010621">
    <property type="entry name" value="PRK14014.1"/>
    <property type="match status" value="1"/>
</dbReference>
<dbReference type="SUPFAM" id="SSF69593">
    <property type="entry name" value="Glycerol-3-phosphate (1)-acyltransferase"/>
    <property type="match status" value="1"/>
</dbReference>
<organism evidence="3 4">
    <name type="scientific">Roseateles depolymerans</name>
    <dbReference type="NCBI Taxonomy" id="76731"/>
    <lineage>
        <taxon>Bacteria</taxon>
        <taxon>Pseudomonadati</taxon>
        <taxon>Pseudomonadota</taxon>
        <taxon>Betaproteobacteria</taxon>
        <taxon>Burkholderiales</taxon>
        <taxon>Sphaerotilaceae</taxon>
        <taxon>Roseateles</taxon>
    </lineage>
</organism>
<dbReference type="AlphaFoldDB" id="A0A2W5D868"/>
<dbReference type="PANTHER" id="PTHR10983:SF16">
    <property type="entry name" value="LYSOCARDIOLIPIN ACYLTRANSFERASE 1"/>
    <property type="match status" value="1"/>
</dbReference>
<protein>
    <submittedName>
        <fullName evidence="3">Acyltransferase</fullName>
    </submittedName>
</protein>
<gene>
    <name evidence="3" type="ORF">DI603_19970</name>
</gene>
<evidence type="ECO:0000313" key="4">
    <source>
        <dbReference type="Proteomes" id="UP000249633"/>
    </source>
</evidence>
<keyword evidence="1" id="KW-1133">Transmembrane helix</keyword>
<feature type="transmembrane region" description="Helical" evidence="1">
    <location>
        <begin position="25"/>
        <end position="47"/>
    </location>
</feature>
<dbReference type="Pfam" id="PF01553">
    <property type="entry name" value="Acyltransferase"/>
    <property type="match status" value="1"/>
</dbReference>
<evidence type="ECO:0000313" key="3">
    <source>
        <dbReference type="EMBL" id="PZP28225.1"/>
    </source>
</evidence>
<evidence type="ECO:0000259" key="2">
    <source>
        <dbReference type="SMART" id="SM00563"/>
    </source>
</evidence>
<dbReference type="SMART" id="SM00563">
    <property type="entry name" value="PlsC"/>
    <property type="match status" value="1"/>
</dbReference>
<dbReference type="EMBL" id="QFOD01000024">
    <property type="protein sequence ID" value="PZP28225.1"/>
    <property type="molecule type" value="Genomic_DNA"/>
</dbReference>
<reference evidence="3 4" key="1">
    <citation type="submission" date="2017-08" db="EMBL/GenBank/DDBJ databases">
        <title>Infants hospitalized years apart are colonized by the same room-sourced microbial strains.</title>
        <authorList>
            <person name="Brooks B."/>
            <person name="Olm M.R."/>
            <person name="Firek B.A."/>
            <person name="Baker R."/>
            <person name="Thomas B.C."/>
            <person name="Morowitz M.J."/>
            <person name="Banfield J.F."/>
        </authorList>
    </citation>
    <scope>NUCLEOTIDE SEQUENCE [LARGE SCALE GENOMIC DNA]</scope>
    <source>
        <strain evidence="3">S2_012_000_R2_81</strain>
    </source>
</reference>